<dbReference type="RefSeq" id="WP_318349024.1">
    <property type="nucleotide sequence ID" value="NZ_AP018694.1"/>
</dbReference>
<name>A0A5K7S334_9BACT</name>
<evidence type="ECO:0000256" key="2">
    <source>
        <dbReference type="ARBA" id="ARBA00022448"/>
    </source>
</evidence>
<dbReference type="GO" id="GO:0060003">
    <property type="term" value="P:copper ion export"/>
    <property type="evidence" value="ECO:0007669"/>
    <property type="project" value="TreeGrafter"/>
</dbReference>
<proteinExistence type="inferred from homology"/>
<dbReference type="PANTHER" id="PTHR30097">
    <property type="entry name" value="CATION EFFLUX SYSTEM PROTEIN CUSB"/>
    <property type="match status" value="1"/>
</dbReference>
<accession>A0A5K7S334</accession>
<gene>
    <name evidence="6" type="ORF">AQPE_0043</name>
</gene>
<dbReference type="PROSITE" id="PS50846">
    <property type="entry name" value="HMA_2"/>
    <property type="match status" value="1"/>
</dbReference>
<keyword evidence="2" id="KW-0813">Transport</keyword>
<dbReference type="Pfam" id="PF25954">
    <property type="entry name" value="Beta-barrel_RND_2"/>
    <property type="match status" value="1"/>
</dbReference>
<dbReference type="InterPro" id="IPR006143">
    <property type="entry name" value="RND_pump_MFP"/>
</dbReference>
<evidence type="ECO:0000256" key="1">
    <source>
        <dbReference type="ARBA" id="ARBA00009477"/>
    </source>
</evidence>
<feature type="region of interest" description="Disordered" evidence="3">
    <location>
        <begin position="404"/>
        <end position="441"/>
    </location>
</feature>
<dbReference type="AlphaFoldDB" id="A0A5K7S334"/>
<dbReference type="Pfam" id="PF25919">
    <property type="entry name" value="BSH_CusB"/>
    <property type="match status" value="1"/>
</dbReference>
<dbReference type="InterPro" id="IPR058790">
    <property type="entry name" value="BSH_CusB"/>
</dbReference>
<dbReference type="InterPro" id="IPR058792">
    <property type="entry name" value="Beta-barrel_RND_2"/>
</dbReference>
<dbReference type="KEGG" id="anf:AQPE_0043"/>
<dbReference type="PANTHER" id="PTHR30097:SF15">
    <property type="entry name" value="CATION EFFLUX SYSTEM PROTEIN CUSB"/>
    <property type="match status" value="1"/>
</dbReference>
<reference evidence="6" key="1">
    <citation type="journal article" date="2020" name="Int. J. Syst. Evol. Microbiol.">
        <title>Aquipluma nitroreducens gen. nov. sp. nov., a novel facultatively anaerobic bacterium isolated from a freshwater lake.</title>
        <authorList>
            <person name="Watanabe M."/>
            <person name="Kojima H."/>
            <person name="Fukui M."/>
        </authorList>
    </citation>
    <scope>NUCLEOTIDE SEQUENCE</scope>
    <source>
        <strain evidence="6">MeG22</strain>
    </source>
</reference>
<dbReference type="GO" id="GO:0046914">
    <property type="term" value="F:transition metal ion binding"/>
    <property type="evidence" value="ECO:0007669"/>
    <property type="project" value="TreeGrafter"/>
</dbReference>
<evidence type="ECO:0000313" key="7">
    <source>
        <dbReference type="Proteomes" id="UP001193389"/>
    </source>
</evidence>
<dbReference type="Pfam" id="PF25869">
    <property type="entry name" value="3HB_CusB"/>
    <property type="match status" value="1"/>
</dbReference>
<evidence type="ECO:0000256" key="3">
    <source>
        <dbReference type="SAM" id="MobiDB-lite"/>
    </source>
</evidence>
<dbReference type="NCBIfam" id="TIGR01730">
    <property type="entry name" value="RND_mfp"/>
    <property type="match status" value="1"/>
</dbReference>
<keyword evidence="4" id="KW-0472">Membrane</keyword>
<dbReference type="InterPro" id="IPR006121">
    <property type="entry name" value="HMA_dom"/>
</dbReference>
<feature type="compositionally biased region" description="Polar residues" evidence="3">
    <location>
        <begin position="430"/>
        <end position="441"/>
    </location>
</feature>
<dbReference type="GO" id="GO:0022857">
    <property type="term" value="F:transmembrane transporter activity"/>
    <property type="evidence" value="ECO:0007669"/>
    <property type="project" value="InterPro"/>
</dbReference>
<dbReference type="EMBL" id="AP018694">
    <property type="protein sequence ID" value="BBE15907.1"/>
    <property type="molecule type" value="Genomic_DNA"/>
</dbReference>
<organism evidence="6 7">
    <name type="scientific">Aquipluma nitroreducens</name>
    <dbReference type="NCBI Taxonomy" id="2010828"/>
    <lineage>
        <taxon>Bacteria</taxon>
        <taxon>Pseudomonadati</taxon>
        <taxon>Bacteroidota</taxon>
        <taxon>Bacteroidia</taxon>
        <taxon>Marinilabiliales</taxon>
        <taxon>Prolixibacteraceae</taxon>
        <taxon>Aquipluma</taxon>
    </lineage>
</organism>
<dbReference type="InterPro" id="IPR036163">
    <property type="entry name" value="HMA_dom_sf"/>
</dbReference>
<evidence type="ECO:0000259" key="5">
    <source>
        <dbReference type="PROSITE" id="PS50846"/>
    </source>
</evidence>
<dbReference type="Proteomes" id="UP001193389">
    <property type="component" value="Chromosome"/>
</dbReference>
<keyword evidence="4" id="KW-1133">Transmembrane helix</keyword>
<dbReference type="InterPro" id="IPR045800">
    <property type="entry name" value="HMBD"/>
</dbReference>
<feature type="transmembrane region" description="Helical" evidence="4">
    <location>
        <begin position="9"/>
        <end position="27"/>
    </location>
</feature>
<dbReference type="GO" id="GO:0016020">
    <property type="term" value="C:membrane"/>
    <property type="evidence" value="ECO:0007669"/>
    <property type="project" value="InterPro"/>
</dbReference>
<feature type="domain" description="HMA" evidence="5">
    <location>
        <begin position="448"/>
        <end position="514"/>
    </location>
</feature>
<dbReference type="InterPro" id="IPR058649">
    <property type="entry name" value="CzcB_C"/>
</dbReference>
<keyword evidence="4" id="KW-0812">Transmembrane</keyword>
<feature type="compositionally biased region" description="Low complexity" evidence="3">
    <location>
        <begin position="418"/>
        <end position="429"/>
    </location>
</feature>
<dbReference type="CDD" id="cd00371">
    <property type="entry name" value="HMA"/>
    <property type="match status" value="1"/>
</dbReference>
<keyword evidence="7" id="KW-1185">Reference proteome</keyword>
<dbReference type="Gene3D" id="2.40.30.170">
    <property type="match status" value="1"/>
</dbReference>
<evidence type="ECO:0000313" key="6">
    <source>
        <dbReference type="EMBL" id="BBE15907.1"/>
    </source>
</evidence>
<protein>
    <submittedName>
        <fullName evidence="6">Co/Zn/Cd efflux system membrane fusion protein</fullName>
    </submittedName>
</protein>
<dbReference type="FunFam" id="2.40.30.170:FF:000010">
    <property type="entry name" value="Efflux RND transporter periplasmic adaptor subunit"/>
    <property type="match status" value="1"/>
</dbReference>
<dbReference type="InterPro" id="IPR051909">
    <property type="entry name" value="MFP_Cation_Efflux"/>
</dbReference>
<dbReference type="Gene3D" id="2.40.420.20">
    <property type="match status" value="1"/>
</dbReference>
<comment type="similarity">
    <text evidence="1">Belongs to the membrane fusion protein (MFP) (TC 8.A.1) family.</text>
</comment>
<dbReference type="SUPFAM" id="SSF111369">
    <property type="entry name" value="HlyD-like secretion proteins"/>
    <property type="match status" value="1"/>
</dbReference>
<dbReference type="SUPFAM" id="SSF55008">
    <property type="entry name" value="HMA, heavy metal-associated domain"/>
    <property type="match status" value="1"/>
</dbReference>
<dbReference type="Gene3D" id="3.30.70.100">
    <property type="match status" value="1"/>
</dbReference>
<dbReference type="Gene3D" id="6.10.140.730">
    <property type="match status" value="1"/>
</dbReference>
<dbReference type="GO" id="GO:0030288">
    <property type="term" value="C:outer membrane-bounded periplasmic space"/>
    <property type="evidence" value="ECO:0007669"/>
    <property type="project" value="TreeGrafter"/>
</dbReference>
<evidence type="ECO:0000256" key="4">
    <source>
        <dbReference type="SAM" id="Phobius"/>
    </source>
</evidence>
<dbReference type="InterPro" id="IPR058791">
    <property type="entry name" value="3HB_CusB"/>
</dbReference>
<dbReference type="GO" id="GO:0015679">
    <property type="term" value="P:plasma membrane copper ion transport"/>
    <property type="evidence" value="ECO:0007669"/>
    <property type="project" value="TreeGrafter"/>
</dbReference>
<dbReference type="Pfam" id="PF19335">
    <property type="entry name" value="HMBD"/>
    <property type="match status" value="1"/>
</dbReference>
<sequence>MKKIFLNQYFRNSLFVVIGLFIGWAIFHSSEQKEETHNHSADETKAEIWTCSMHPQIRMDKPGKCPICAMDLIPLVQSETSGMDPAAVHFTKESAALANVLTTIVSSQNPVKELRLYGKVQADERLLKNQVAYIPGRIEKLMVNFTGEMVRKGQPLALIYSPELVTAQQELLEAAKTKQSQPEIYEAAKEKLHQWKLTDKQIAEIENSGKVQANMEVESTASGIVTARRVNNGDYVSQGSVLYEVSDLSSIWVLFDAYESDLPFLKKGDKIDFSIQALPGSAYSGNIMFIDPVIDPVNRVAKVRLEMSNPGAKLKPEMFVTGIVKSNLDEFKNKLVIPRSAVLWTGKRSIVYVKQPGDEPIFKIREIELGPQLGNSYVVTNGLADGEEIVTEGAFSVDAAAQLEGKPSMMNQEGNQISSGSMPGMDMGSEATTQQVTPSHPLSDKMQMQHQMIKVSGNCEMCKDRIETAAKSVSGVTLADWSTETKMLHVAFDSKKTNSDDIQKAIAKVGHDTEKFKAPDDVYKALPECCLYRK</sequence>
<dbReference type="Pfam" id="PF25975">
    <property type="entry name" value="CzcB_C"/>
    <property type="match status" value="1"/>
</dbReference>